<dbReference type="AlphaFoldDB" id="A0A2A2TJ46"/>
<reference evidence="2 3" key="1">
    <citation type="submission" date="2017-08" db="EMBL/GenBank/DDBJ databases">
        <title>Draft genome sequence of filamentous cyanobacterium Calothrix elsteri CCALA 953.</title>
        <authorList>
            <person name="Gagunashvili A.N."/>
            <person name="Elster J."/>
            <person name="Andresson O.S."/>
        </authorList>
    </citation>
    <scope>NUCLEOTIDE SEQUENCE [LARGE SCALE GENOMIC DNA]</scope>
    <source>
        <strain evidence="2 3">CCALA 953</strain>
    </source>
</reference>
<protein>
    <submittedName>
        <fullName evidence="2">Uncharacterized protein</fullName>
    </submittedName>
</protein>
<evidence type="ECO:0000256" key="1">
    <source>
        <dbReference type="SAM" id="MobiDB-lite"/>
    </source>
</evidence>
<accession>A0A2A2TJ46</accession>
<organism evidence="2 3">
    <name type="scientific">Brunnivagina elsteri CCALA 953</name>
    <dbReference type="NCBI Taxonomy" id="987040"/>
    <lineage>
        <taxon>Bacteria</taxon>
        <taxon>Bacillati</taxon>
        <taxon>Cyanobacteriota</taxon>
        <taxon>Cyanophyceae</taxon>
        <taxon>Nostocales</taxon>
        <taxon>Calotrichaceae</taxon>
        <taxon>Brunnivagina</taxon>
    </lineage>
</organism>
<keyword evidence="3" id="KW-1185">Reference proteome</keyword>
<comment type="caution">
    <text evidence="2">The sequence shown here is derived from an EMBL/GenBank/DDBJ whole genome shotgun (WGS) entry which is preliminary data.</text>
</comment>
<feature type="region of interest" description="Disordered" evidence="1">
    <location>
        <begin position="147"/>
        <end position="212"/>
    </location>
</feature>
<sequence length="328" mass="36610">MQSYRSWKLLLFWSLLAYGSTSWWLLKVDTVSATTLTQWKHKTLMLPKIPPFGENRVDNQPIAKTEDRLQRFPSLKNSEAREDIFPFTAFVGMGTSVSAVAFPTKLMLKDVEKPCQTVNCDSVAMFPGETAQSAILQRSRYAIASTDSLNNSSNPSFNTSSQTKTTIAQIRQIPASPAAPENPQKPNEPPQIEAQPNEPTPIDPKQIEQRLEIPKVDYSKRLERLLQKLAETKSQLPESAINNELGTIIAKPQSEVNRELGMIIAKPTNTDGKPIEQLPFPETPPVSKKQPLVTKPIGFLLGRVSYFRTNNLFSSDIDPIQDGLIYSG</sequence>
<evidence type="ECO:0000313" key="3">
    <source>
        <dbReference type="Proteomes" id="UP000218238"/>
    </source>
</evidence>
<evidence type="ECO:0000313" key="2">
    <source>
        <dbReference type="EMBL" id="PAX54344.1"/>
    </source>
</evidence>
<proteinExistence type="predicted"/>
<dbReference type="Proteomes" id="UP000218238">
    <property type="component" value="Unassembled WGS sequence"/>
</dbReference>
<name>A0A2A2TJ46_9CYAN</name>
<dbReference type="EMBL" id="NTFS01000115">
    <property type="protein sequence ID" value="PAX54344.1"/>
    <property type="molecule type" value="Genomic_DNA"/>
</dbReference>
<gene>
    <name evidence="2" type="ORF">CK510_12355</name>
</gene>
<feature type="compositionally biased region" description="Low complexity" evidence="1">
    <location>
        <begin position="148"/>
        <end position="161"/>
    </location>
</feature>
<feature type="non-terminal residue" evidence="2">
    <location>
        <position position="328"/>
    </location>
</feature>